<dbReference type="InterPro" id="IPR007140">
    <property type="entry name" value="DUF350"/>
</dbReference>
<dbReference type="GO" id="GO:0005886">
    <property type="term" value="C:plasma membrane"/>
    <property type="evidence" value="ECO:0007669"/>
    <property type="project" value="UniProtKB-SubCell"/>
</dbReference>
<organism evidence="8 9">
    <name type="scientific">Undibacterium pigrum</name>
    <dbReference type="NCBI Taxonomy" id="401470"/>
    <lineage>
        <taxon>Bacteria</taxon>
        <taxon>Pseudomonadati</taxon>
        <taxon>Pseudomonadota</taxon>
        <taxon>Betaproteobacteria</taxon>
        <taxon>Burkholderiales</taxon>
        <taxon>Oxalobacteraceae</taxon>
        <taxon>Undibacterium</taxon>
    </lineage>
</organism>
<evidence type="ECO:0000313" key="9">
    <source>
        <dbReference type="Proteomes" id="UP000247792"/>
    </source>
</evidence>
<keyword evidence="3" id="KW-1003">Cell membrane</keyword>
<gene>
    <name evidence="8" type="ORF">DFR42_11055</name>
</gene>
<accession>A0A318IYZ0</accession>
<comment type="caution">
    <text evidence="8">The sequence shown here is derived from an EMBL/GenBank/DDBJ whole genome shotgun (WGS) entry which is preliminary data.</text>
</comment>
<name>A0A318IYZ0_9BURK</name>
<feature type="transmembrane region" description="Helical" evidence="7">
    <location>
        <begin position="12"/>
        <end position="34"/>
    </location>
</feature>
<dbReference type="EMBL" id="QJKB01000010">
    <property type="protein sequence ID" value="PXX39690.1"/>
    <property type="molecule type" value="Genomic_DNA"/>
</dbReference>
<evidence type="ECO:0000256" key="2">
    <source>
        <dbReference type="ARBA" id="ARBA00005779"/>
    </source>
</evidence>
<feature type="transmembrane region" description="Helical" evidence="7">
    <location>
        <begin position="46"/>
        <end position="68"/>
    </location>
</feature>
<dbReference type="AlphaFoldDB" id="A0A318IYZ0"/>
<keyword evidence="4 7" id="KW-0812">Transmembrane</keyword>
<evidence type="ECO:0000256" key="4">
    <source>
        <dbReference type="ARBA" id="ARBA00022692"/>
    </source>
</evidence>
<evidence type="ECO:0000313" key="8">
    <source>
        <dbReference type="EMBL" id="PXX39690.1"/>
    </source>
</evidence>
<dbReference type="OrthoDB" id="9181018at2"/>
<evidence type="ECO:0000256" key="5">
    <source>
        <dbReference type="ARBA" id="ARBA00022989"/>
    </source>
</evidence>
<dbReference type="PANTHER" id="PTHR40043:SF1">
    <property type="entry name" value="UPF0719 INNER MEMBRANE PROTEIN YJFL"/>
    <property type="match status" value="1"/>
</dbReference>
<reference evidence="8 9" key="1">
    <citation type="submission" date="2018-05" db="EMBL/GenBank/DDBJ databases">
        <title>Genomic Encyclopedia of Type Strains, Phase IV (KMG-IV): sequencing the most valuable type-strain genomes for metagenomic binning, comparative biology and taxonomic classification.</title>
        <authorList>
            <person name="Goeker M."/>
        </authorList>
    </citation>
    <scope>NUCLEOTIDE SEQUENCE [LARGE SCALE GENOMIC DNA]</scope>
    <source>
        <strain evidence="8 9">DSM 19792</strain>
    </source>
</reference>
<proteinExistence type="inferred from homology"/>
<evidence type="ECO:0000256" key="6">
    <source>
        <dbReference type="ARBA" id="ARBA00023136"/>
    </source>
</evidence>
<comment type="similarity">
    <text evidence="2">Belongs to the UPF0719 family.</text>
</comment>
<protein>
    <submittedName>
        <fullName evidence="8">Putative membrane protein</fullName>
    </submittedName>
</protein>
<sequence>MSEQLLAHGLLAFFSHIAAAFVLLALFIVIYIRITPYREIALIREGNIAAAASLSGALLGYCTALASAIANSVSVIDMSFWGLVALVIQLLAFGIARLLIPGIVSDIPANKIASGIFLGALSLGLGMINAACMTY</sequence>
<dbReference type="Proteomes" id="UP000247792">
    <property type="component" value="Unassembled WGS sequence"/>
</dbReference>
<evidence type="ECO:0000256" key="1">
    <source>
        <dbReference type="ARBA" id="ARBA00004651"/>
    </source>
</evidence>
<dbReference type="PANTHER" id="PTHR40043">
    <property type="entry name" value="UPF0719 INNER MEMBRANE PROTEIN YJFL"/>
    <property type="match status" value="1"/>
</dbReference>
<keyword evidence="5 7" id="KW-1133">Transmembrane helix</keyword>
<keyword evidence="9" id="KW-1185">Reference proteome</keyword>
<dbReference type="Pfam" id="PF03994">
    <property type="entry name" value="DUF350"/>
    <property type="match status" value="1"/>
</dbReference>
<feature type="transmembrane region" description="Helical" evidence="7">
    <location>
        <begin position="80"/>
        <end position="100"/>
    </location>
</feature>
<keyword evidence="6 7" id="KW-0472">Membrane</keyword>
<feature type="transmembrane region" description="Helical" evidence="7">
    <location>
        <begin position="112"/>
        <end position="131"/>
    </location>
</feature>
<dbReference type="RefSeq" id="WP_110257350.1">
    <property type="nucleotide sequence ID" value="NZ_QJKB01000010.1"/>
</dbReference>
<comment type="subcellular location">
    <subcellularLocation>
        <location evidence="1">Cell membrane</location>
        <topology evidence="1">Multi-pass membrane protein</topology>
    </subcellularLocation>
</comment>
<evidence type="ECO:0000256" key="3">
    <source>
        <dbReference type="ARBA" id="ARBA00022475"/>
    </source>
</evidence>
<evidence type="ECO:0000256" key="7">
    <source>
        <dbReference type="SAM" id="Phobius"/>
    </source>
</evidence>